<organism evidence="2 3">
    <name type="scientific">Micromonospora carbonacea</name>
    <dbReference type="NCBI Taxonomy" id="47853"/>
    <lineage>
        <taxon>Bacteria</taxon>
        <taxon>Bacillati</taxon>
        <taxon>Actinomycetota</taxon>
        <taxon>Actinomycetes</taxon>
        <taxon>Micromonosporales</taxon>
        <taxon>Micromonosporaceae</taxon>
        <taxon>Micromonospora</taxon>
    </lineage>
</organism>
<accession>A0A1C5ABI8</accession>
<feature type="region of interest" description="Disordered" evidence="1">
    <location>
        <begin position="26"/>
        <end position="45"/>
    </location>
</feature>
<dbReference type="EMBL" id="FMCT01000012">
    <property type="protein sequence ID" value="SCF42580.1"/>
    <property type="molecule type" value="Genomic_DNA"/>
</dbReference>
<proteinExistence type="predicted"/>
<evidence type="ECO:0000256" key="1">
    <source>
        <dbReference type="SAM" id="MobiDB-lite"/>
    </source>
</evidence>
<sequence length="119" mass="12741">MATDDLMAWAGPAWAELTDEQRDQLADAAADITQRYPDPDDQDDRDAALSATVQYLLGETTADDTARALLAARQAARAAYVAAVQHAVMLHRVGGSQKKTAALACGIDRMTLLKALGER</sequence>
<reference evidence="3" key="1">
    <citation type="submission" date="2016-06" db="EMBL/GenBank/DDBJ databases">
        <authorList>
            <person name="Varghese N."/>
            <person name="Submissions Spin"/>
        </authorList>
    </citation>
    <scope>NUCLEOTIDE SEQUENCE [LARGE SCALE GENOMIC DNA]</scope>
    <source>
        <strain evidence="3">DSM 43168</strain>
    </source>
</reference>
<dbReference type="AlphaFoldDB" id="A0A1C5ABI8"/>
<gene>
    <name evidence="2" type="ORF">GA0070563_11298</name>
</gene>
<keyword evidence="3" id="KW-1185">Reference proteome</keyword>
<dbReference type="Proteomes" id="UP000183585">
    <property type="component" value="Unassembled WGS sequence"/>
</dbReference>
<evidence type="ECO:0000313" key="3">
    <source>
        <dbReference type="Proteomes" id="UP000183585"/>
    </source>
</evidence>
<name>A0A1C5ABI8_9ACTN</name>
<dbReference type="RefSeq" id="WP_074476890.1">
    <property type="nucleotide sequence ID" value="NZ_FMCT01000012.1"/>
</dbReference>
<evidence type="ECO:0000313" key="2">
    <source>
        <dbReference type="EMBL" id="SCF42580.1"/>
    </source>
</evidence>
<protein>
    <submittedName>
        <fullName evidence="2">Uncharacterized protein</fullName>
    </submittedName>
</protein>